<organism evidence="1 2">
    <name type="scientific">Claviceps africana</name>
    <dbReference type="NCBI Taxonomy" id="83212"/>
    <lineage>
        <taxon>Eukaryota</taxon>
        <taxon>Fungi</taxon>
        <taxon>Dikarya</taxon>
        <taxon>Ascomycota</taxon>
        <taxon>Pezizomycotina</taxon>
        <taxon>Sordariomycetes</taxon>
        <taxon>Hypocreomycetidae</taxon>
        <taxon>Hypocreales</taxon>
        <taxon>Clavicipitaceae</taxon>
        <taxon>Claviceps</taxon>
    </lineage>
</organism>
<proteinExistence type="predicted"/>
<name>A0A8K0JCU0_9HYPO</name>
<evidence type="ECO:0008006" key="3">
    <source>
        <dbReference type="Google" id="ProtNLM"/>
    </source>
</evidence>
<dbReference type="PANTHER" id="PTHR39596">
    <property type="match status" value="1"/>
</dbReference>
<reference evidence="1" key="1">
    <citation type="journal article" date="2020" name="bioRxiv">
        <title>Whole genome comparisons of ergot fungi reveals the divergence and evolution of species within the genus Claviceps are the result of varying mechanisms driving genome evolution and host range expansion.</title>
        <authorList>
            <person name="Wyka S.A."/>
            <person name="Mondo S.J."/>
            <person name="Liu M."/>
            <person name="Dettman J."/>
            <person name="Nalam V."/>
            <person name="Broders K.D."/>
        </authorList>
    </citation>
    <scope>NUCLEOTIDE SEQUENCE</scope>
    <source>
        <strain evidence="1">CCC 489</strain>
    </source>
</reference>
<dbReference type="EMBL" id="SRPY01000112">
    <property type="protein sequence ID" value="KAG5928511.1"/>
    <property type="molecule type" value="Genomic_DNA"/>
</dbReference>
<comment type="caution">
    <text evidence="1">The sequence shown here is derived from an EMBL/GenBank/DDBJ whole genome shotgun (WGS) entry which is preliminary data.</text>
</comment>
<dbReference type="AlphaFoldDB" id="A0A8K0JCU0"/>
<dbReference type="Proteomes" id="UP000811619">
    <property type="component" value="Unassembled WGS sequence"/>
</dbReference>
<dbReference type="OrthoDB" id="2426273at2759"/>
<keyword evidence="2" id="KW-1185">Reference proteome</keyword>
<dbReference type="PANTHER" id="PTHR39596:SF3">
    <property type="entry name" value="HETEROKARYON INCOMPATIBILITY DOMAIN-CONTAINING PROTEIN"/>
    <property type="match status" value="1"/>
</dbReference>
<protein>
    <recommendedName>
        <fullName evidence="3">Heterokaryon incompatibility domain-containing protein</fullName>
    </recommendedName>
</protein>
<accession>A0A8K0JCU0</accession>
<gene>
    <name evidence="1" type="ORF">E4U42_000494</name>
</gene>
<evidence type="ECO:0000313" key="1">
    <source>
        <dbReference type="EMBL" id="KAG5928511.1"/>
    </source>
</evidence>
<sequence>MDLLACPADPVSVALDRDKTPYLCREPWDGGLFRTYAHRKSKTSIIPPMLRHVSGVPPAEQPYLESLYPTPREELQPFLQTWFFFGTLAEMLGLNEIEPGGIWLMDRHVASAEIAQLHTILMLDEGDGESPRFLTAARLLSWAPLFRERLALATDQFQRLSYLCHCLQYCSVLLSSIDENVDHNVRYSIAALGEFFTTGLYASATLSRPIIRLPVLGYFWNRNYLRDGDGVEALMLQNGWCPSEVDKIRSQVQGLHTMHYTSRLKKALPWLDHSRCSRSVCCAFQLHLATYTPAHASEPCACALLDVDESVVSATLAHSDSYPVIRVENYATGDLSDVEVHVEAYRGDVPYVWANGLGNPRSTALPRCQIARVARLVAALPPAPGTTETPRLWLDTLCCPIEPRAKLIALARIADVYRKAHHVLVLDTSLTAFRYEASHPAELLVRAFVCSPWMRRLWTLQEGALGRVLQIQFADQAANNMTLLTELFQIAREDARYMRIWQDINHEYNQLLGFSPKTGPENTIVWAKPSLSTLQRALHFRTVSVASDEPLCISTLMNLDTGYIASALTLEKRMVRVWEKLAQSHGGISTRVLFYLEEKINIPGWRWAPKSLLASSVGESVLTLDERAMRFHTEHRQSMGVPTSLGLRITLPGYRLIPESILPGFPLHPWPKVISPSEDQILLQNEETGEWFRIVDWYRAKKLPSWTRQECRAFDRSEDHPLCRAVDTGRCAILVDDQIAMEDTRMGCLLQVEEMSRRETAIVGYTPGPSESCPPLRAHRERSVILSRLTVAESQMMSMMRHLAEVVARNESTAAYVEVQEKFKPGSTEWSVAEEKVRQNMKQVMRAAWLAHPEVLQQTIKDTVGESMDDYVWTLIPKLFSHKLVLRGLKKEQVLFVD</sequence>
<evidence type="ECO:0000313" key="2">
    <source>
        <dbReference type="Proteomes" id="UP000811619"/>
    </source>
</evidence>